<reference evidence="2" key="1">
    <citation type="submission" date="2021-10" db="EMBL/GenBank/DDBJ databases">
        <title>Gramella sp. ASW11-100T, isolated from marine sediment.</title>
        <authorList>
            <person name="Xia C."/>
        </authorList>
    </citation>
    <scope>NUCLEOTIDE SEQUENCE</scope>
    <source>
        <strain evidence="2">ASW11-100</strain>
    </source>
</reference>
<dbReference type="EMBL" id="JAJBZG010000001">
    <property type="protein sequence ID" value="MCB7479878.1"/>
    <property type="molecule type" value="Genomic_DNA"/>
</dbReference>
<dbReference type="GO" id="GO:0030638">
    <property type="term" value="P:polyketide metabolic process"/>
    <property type="evidence" value="ECO:0007669"/>
    <property type="project" value="InterPro"/>
</dbReference>
<dbReference type="InterPro" id="IPR032710">
    <property type="entry name" value="NTF2-like_dom_sf"/>
</dbReference>
<feature type="signal peptide" evidence="1">
    <location>
        <begin position="1"/>
        <end position="19"/>
    </location>
</feature>
<dbReference type="PROSITE" id="PS51257">
    <property type="entry name" value="PROKAR_LIPOPROTEIN"/>
    <property type="match status" value="1"/>
</dbReference>
<comment type="caution">
    <text evidence="2">The sequence shown here is derived from an EMBL/GenBank/DDBJ whole genome shotgun (WGS) entry which is preliminary data.</text>
</comment>
<keyword evidence="1" id="KW-0732">Signal</keyword>
<protein>
    <submittedName>
        <fullName evidence="2">Nuclear transport factor 2 family protein</fullName>
    </submittedName>
</protein>
<name>A0A9X1LGD1_9FLAO</name>
<gene>
    <name evidence="2" type="ORF">LGQ90_01265</name>
</gene>
<evidence type="ECO:0000313" key="3">
    <source>
        <dbReference type="Proteomes" id="UP001139414"/>
    </source>
</evidence>
<dbReference type="Pfam" id="PF07366">
    <property type="entry name" value="SnoaL"/>
    <property type="match status" value="1"/>
</dbReference>
<proteinExistence type="predicted"/>
<organism evidence="2 3">
    <name type="scientific">Christiangramia sediminis</name>
    <dbReference type="NCBI Taxonomy" id="2881336"/>
    <lineage>
        <taxon>Bacteria</taxon>
        <taxon>Pseudomonadati</taxon>
        <taxon>Bacteroidota</taxon>
        <taxon>Flavobacteriia</taxon>
        <taxon>Flavobacteriales</taxon>
        <taxon>Flavobacteriaceae</taxon>
        <taxon>Christiangramia</taxon>
    </lineage>
</organism>
<evidence type="ECO:0000313" key="2">
    <source>
        <dbReference type="EMBL" id="MCB7479878.1"/>
    </source>
</evidence>
<sequence>MKKAILIIFSMFLFISCNKANKEDSTVRYTQDSDEISTLKTVIQNYEKGEWDQYRSHFSDTVKMYYNSREAMNIDAVVAMHQENNAALSSYEFPDAKDEFEMVVTDADETWVNFWGEWQGTIAENDSTVYIPVHITARFEDGKIVEEHLYFDNSGITQALTKLEETRTKAQDSLK</sequence>
<dbReference type="Gene3D" id="3.10.450.50">
    <property type="match status" value="1"/>
</dbReference>
<keyword evidence="3" id="KW-1185">Reference proteome</keyword>
<dbReference type="AlphaFoldDB" id="A0A9X1LGD1"/>
<dbReference type="SUPFAM" id="SSF54427">
    <property type="entry name" value="NTF2-like"/>
    <property type="match status" value="1"/>
</dbReference>
<dbReference type="RefSeq" id="WP_229337326.1">
    <property type="nucleotide sequence ID" value="NZ_JAJBZG010000001.1"/>
</dbReference>
<dbReference type="InterPro" id="IPR009959">
    <property type="entry name" value="Cyclase_SnoaL-like"/>
</dbReference>
<dbReference type="Proteomes" id="UP001139414">
    <property type="component" value="Unassembled WGS sequence"/>
</dbReference>
<feature type="chain" id="PRO_5040954594" evidence="1">
    <location>
        <begin position="20"/>
        <end position="175"/>
    </location>
</feature>
<evidence type="ECO:0000256" key="1">
    <source>
        <dbReference type="SAM" id="SignalP"/>
    </source>
</evidence>
<accession>A0A9X1LGD1</accession>